<dbReference type="InterPro" id="IPR006674">
    <property type="entry name" value="HD_domain"/>
</dbReference>
<evidence type="ECO:0000259" key="1">
    <source>
        <dbReference type="PROSITE" id="PS51831"/>
    </source>
</evidence>
<dbReference type="PANTHER" id="PTHR35569">
    <property type="entry name" value="CYANAMIDE HYDRATASE DDI2-RELATED"/>
    <property type="match status" value="1"/>
</dbReference>
<evidence type="ECO:0000313" key="2">
    <source>
        <dbReference type="EMBL" id="KAF2121397.1"/>
    </source>
</evidence>
<reference evidence="2" key="1">
    <citation type="journal article" date="2020" name="Stud. Mycol.">
        <title>101 Dothideomycetes genomes: a test case for predicting lifestyles and emergence of pathogens.</title>
        <authorList>
            <person name="Haridas S."/>
            <person name="Albert R."/>
            <person name="Binder M."/>
            <person name="Bloem J."/>
            <person name="Labutti K."/>
            <person name="Salamov A."/>
            <person name="Andreopoulos B."/>
            <person name="Baker S."/>
            <person name="Barry K."/>
            <person name="Bills G."/>
            <person name="Bluhm B."/>
            <person name="Cannon C."/>
            <person name="Castanera R."/>
            <person name="Culley D."/>
            <person name="Daum C."/>
            <person name="Ezra D."/>
            <person name="Gonzalez J."/>
            <person name="Henrissat B."/>
            <person name="Kuo A."/>
            <person name="Liang C."/>
            <person name="Lipzen A."/>
            <person name="Lutzoni F."/>
            <person name="Magnuson J."/>
            <person name="Mondo S."/>
            <person name="Nolan M."/>
            <person name="Ohm R."/>
            <person name="Pangilinan J."/>
            <person name="Park H.-J."/>
            <person name="Ramirez L."/>
            <person name="Alfaro M."/>
            <person name="Sun H."/>
            <person name="Tritt A."/>
            <person name="Yoshinaga Y."/>
            <person name="Zwiers L.-H."/>
            <person name="Turgeon B."/>
            <person name="Goodwin S."/>
            <person name="Spatafora J."/>
            <person name="Crous P."/>
            <person name="Grigoriev I."/>
        </authorList>
    </citation>
    <scope>NUCLEOTIDE SEQUENCE</scope>
    <source>
        <strain evidence="2">CBS 627.86</strain>
    </source>
</reference>
<feature type="domain" description="HD" evidence="1">
    <location>
        <begin position="65"/>
        <end position="174"/>
    </location>
</feature>
<dbReference type="OrthoDB" id="409121at2759"/>
<dbReference type="Proteomes" id="UP000799770">
    <property type="component" value="Unassembled WGS sequence"/>
</dbReference>
<dbReference type="InterPro" id="IPR003607">
    <property type="entry name" value="HD/PDEase_dom"/>
</dbReference>
<sequence length="238" mass="26540">MSDSTKNQELAKDGWTAVPRAQSKILANVDKNKPAKISVDNIKLPNSDIARKTQAYAKKELPEKTYNHSMRVYYYGAAIVKYHFPEFESFLETYFLTCMLHDIGTTETNINATRLSFEFSGGFLALNLLQQLGASKSQAESVCEAIIRHQDLGDSGNITSVGQLVQLATVFDNVGMNPTLIDKSTIDSVTEAYPRNKWTSCFAATIREELALKPWSHTTAIDGFAEMVEANVLMEPWD</sequence>
<evidence type="ECO:0000313" key="3">
    <source>
        <dbReference type="Proteomes" id="UP000799770"/>
    </source>
</evidence>
<dbReference type="CDD" id="cd00077">
    <property type="entry name" value="HDc"/>
    <property type="match status" value="1"/>
</dbReference>
<dbReference type="EMBL" id="ML977312">
    <property type="protein sequence ID" value="KAF2121397.1"/>
    <property type="molecule type" value="Genomic_DNA"/>
</dbReference>
<keyword evidence="3" id="KW-1185">Reference proteome</keyword>
<organism evidence="2 3">
    <name type="scientific">Lophiotrema nucula</name>
    <dbReference type="NCBI Taxonomy" id="690887"/>
    <lineage>
        <taxon>Eukaryota</taxon>
        <taxon>Fungi</taxon>
        <taxon>Dikarya</taxon>
        <taxon>Ascomycota</taxon>
        <taxon>Pezizomycotina</taxon>
        <taxon>Dothideomycetes</taxon>
        <taxon>Pleosporomycetidae</taxon>
        <taxon>Pleosporales</taxon>
        <taxon>Lophiotremataceae</taxon>
        <taxon>Lophiotrema</taxon>
    </lineage>
</organism>
<name>A0A6A5ZRB2_9PLEO</name>
<dbReference type="PROSITE" id="PS51831">
    <property type="entry name" value="HD"/>
    <property type="match status" value="1"/>
</dbReference>
<dbReference type="NCBIfam" id="TIGR03401">
    <property type="entry name" value="cyanamide_fam"/>
    <property type="match status" value="1"/>
</dbReference>
<dbReference type="SUPFAM" id="SSF109604">
    <property type="entry name" value="HD-domain/PDEase-like"/>
    <property type="match status" value="1"/>
</dbReference>
<gene>
    <name evidence="2" type="ORF">BDV96DRAFT_640789</name>
</gene>
<dbReference type="Pfam" id="PF01966">
    <property type="entry name" value="HD"/>
    <property type="match status" value="1"/>
</dbReference>
<dbReference type="PANTHER" id="PTHR35569:SF1">
    <property type="entry name" value="CYANAMIDE HYDRATASE DDI2-RELATED"/>
    <property type="match status" value="1"/>
</dbReference>
<proteinExistence type="predicted"/>
<accession>A0A6A5ZRB2</accession>
<dbReference type="Gene3D" id="1.10.3210.10">
    <property type="entry name" value="Hypothetical protein af1432"/>
    <property type="match status" value="1"/>
</dbReference>
<protein>
    <recommendedName>
        <fullName evidence="1">HD domain-containing protein</fullName>
    </recommendedName>
</protein>
<dbReference type="AlphaFoldDB" id="A0A6A5ZRB2"/>
<dbReference type="InterPro" id="IPR017771">
    <property type="entry name" value="Cyanamide_hydratase_HD"/>
</dbReference>